<dbReference type="Gene3D" id="1.10.10.10">
    <property type="entry name" value="Winged helix-like DNA-binding domain superfamily/Winged helix DNA-binding domain"/>
    <property type="match status" value="1"/>
</dbReference>
<dbReference type="EMBL" id="JACJJC010000012">
    <property type="protein sequence ID" value="MBM6704451.1"/>
    <property type="molecule type" value="Genomic_DNA"/>
</dbReference>
<evidence type="ECO:0000256" key="1">
    <source>
        <dbReference type="ARBA" id="ARBA00009437"/>
    </source>
</evidence>
<dbReference type="InterPro" id="IPR036390">
    <property type="entry name" value="WH_DNA-bd_sf"/>
</dbReference>
<evidence type="ECO:0000259" key="5">
    <source>
        <dbReference type="PROSITE" id="PS50931"/>
    </source>
</evidence>
<evidence type="ECO:0000256" key="3">
    <source>
        <dbReference type="ARBA" id="ARBA00023125"/>
    </source>
</evidence>
<dbReference type="RefSeq" id="WP_205103286.1">
    <property type="nucleotide sequence ID" value="NZ_JACJJC010000012.1"/>
</dbReference>
<gene>
    <name evidence="6" type="ORF">H6A60_08155</name>
</gene>
<dbReference type="Pfam" id="PF00126">
    <property type="entry name" value="HTH_1"/>
    <property type="match status" value="1"/>
</dbReference>
<feature type="domain" description="HTH lysR-type" evidence="5">
    <location>
        <begin position="7"/>
        <end position="61"/>
    </location>
</feature>
<proteinExistence type="inferred from homology"/>
<comment type="caution">
    <text evidence="6">The sequence shown here is derived from an EMBL/GenBank/DDBJ whole genome shotgun (WGS) entry which is preliminary data.</text>
</comment>
<evidence type="ECO:0000313" key="6">
    <source>
        <dbReference type="EMBL" id="MBM6704451.1"/>
    </source>
</evidence>
<protein>
    <submittedName>
        <fullName evidence="6">LysR family transcriptional regulator</fullName>
    </submittedName>
</protein>
<keyword evidence="2" id="KW-0805">Transcription regulation</keyword>
<dbReference type="InterPro" id="IPR050950">
    <property type="entry name" value="HTH-type_LysR_regulators"/>
</dbReference>
<dbReference type="InterPro" id="IPR005119">
    <property type="entry name" value="LysR_subst-bd"/>
</dbReference>
<keyword evidence="4" id="KW-0804">Transcription</keyword>
<organism evidence="6 7">
    <name type="scientific">Sutterella massiliensis</name>
    <dbReference type="NCBI Taxonomy" id="1816689"/>
    <lineage>
        <taxon>Bacteria</taxon>
        <taxon>Pseudomonadati</taxon>
        <taxon>Pseudomonadota</taxon>
        <taxon>Betaproteobacteria</taxon>
        <taxon>Burkholderiales</taxon>
        <taxon>Sutterellaceae</taxon>
        <taxon>Sutterella</taxon>
    </lineage>
</organism>
<dbReference type="PANTHER" id="PTHR30419:SF2">
    <property type="entry name" value="LYSR FAMILY TRANSCRIPTIONAL REGULATOR"/>
    <property type="match status" value="1"/>
</dbReference>
<name>A0ABS2DSX9_9BURK</name>
<dbReference type="Pfam" id="PF03466">
    <property type="entry name" value="LysR_substrate"/>
    <property type="match status" value="1"/>
</dbReference>
<reference evidence="6 7" key="1">
    <citation type="journal article" date="2021" name="Sci. Rep.">
        <title>The distribution of antibiotic resistance genes in chicken gut microbiota commensals.</title>
        <authorList>
            <person name="Juricova H."/>
            <person name="Matiasovicova J."/>
            <person name="Kubasova T."/>
            <person name="Cejkova D."/>
            <person name="Rychlik I."/>
        </authorList>
    </citation>
    <scope>NUCLEOTIDE SEQUENCE [LARGE SCALE GENOMIC DNA]</scope>
    <source>
        <strain evidence="6 7">An829</strain>
    </source>
</reference>
<accession>A0ABS2DSX9</accession>
<keyword evidence="3" id="KW-0238">DNA-binding</keyword>
<dbReference type="PANTHER" id="PTHR30419">
    <property type="entry name" value="HTH-TYPE TRANSCRIPTIONAL REGULATOR YBHD"/>
    <property type="match status" value="1"/>
</dbReference>
<dbReference type="SUPFAM" id="SSF53850">
    <property type="entry name" value="Periplasmic binding protein-like II"/>
    <property type="match status" value="1"/>
</dbReference>
<dbReference type="Gene3D" id="3.40.190.290">
    <property type="match status" value="1"/>
</dbReference>
<dbReference type="Proteomes" id="UP000715095">
    <property type="component" value="Unassembled WGS sequence"/>
</dbReference>
<dbReference type="PROSITE" id="PS50931">
    <property type="entry name" value="HTH_LYSR"/>
    <property type="match status" value="1"/>
</dbReference>
<keyword evidence="7" id="KW-1185">Reference proteome</keyword>
<comment type="similarity">
    <text evidence="1">Belongs to the LysR transcriptional regulatory family.</text>
</comment>
<evidence type="ECO:0000256" key="4">
    <source>
        <dbReference type="ARBA" id="ARBA00023163"/>
    </source>
</evidence>
<evidence type="ECO:0000256" key="2">
    <source>
        <dbReference type="ARBA" id="ARBA00023015"/>
    </source>
</evidence>
<dbReference type="InterPro" id="IPR000847">
    <property type="entry name" value="LysR_HTH_N"/>
</dbReference>
<dbReference type="SUPFAM" id="SSF46785">
    <property type="entry name" value="Winged helix' DNA-binding domain"/>
    <property type="match status" value="1"/>
</dbReference>
<sequence length="308" mass="33356">MFHFDDKDLKLVIAIDRCGNISEAAESVHLAVSSASGRLAATESRLGVRLFERRAHGVSTTPAGAAFVRRARRMVLEAEALVSEAEHLRRTNTTLRIASNVNAMVSVLPADLGRFMQAHPDLSVTLAHFSRATELLTNVALGESDIGVTASAGDFAGLRFYPYDTDRLVVLAPVDHPLARLGRAVRFAEAMTFDYIGLTPNYALEQIVEEKAAEAGIAPRIRMRVGFYASARMLVTTGVGLTIQPRGCVQSDFTGACIELDEPWALRELKICVRESTLNDKPEAAALIEALTAAARERKSSSTTDGTQ</sequence>
<evidence type="ECO:0000313" key="7">
    <source>
        <dbReference type="Proteomes" id="UP000715095"/>
    </source>
</evidence>
<dbReference type="InterPro" id="IPR036388">
    <property type="entry name" value="WH-like_DNA-bd_sf"/>
</dbReference>